<feature type="domain" description="DUF4283" evidence="4">
    <location>
        <begin position="207"/>
        <end position="285"/>
    </location>
</feature>
<dbReference type="PANTHER" id="PTHR31286:SF165">
    <property type="entry name" value="DUF4283 DOMAIN-CONTAINING PROTEIN"/>
    <property type="match status" value="1"/>
</dbReference>
<organism evidence="5 6">
    <name type="scientific">Tanacetum coccineum</name>
    <dbReference type="NCBI Taxonomy" id="301880"/>
    <lineage>
        <taxon>Eukaryota</taxon>
        <taxon>Viridiplantae</taxon>
        <taxon>Streptophyta</taxon>
        <taxon>Embryophyta</taxon>
        <taxon>Tracheophyta</taxon>
        <taxon>Spermatophyta</taxon>
        <taxon>Magnoliopsida</taxon>
        <taxon>eudicotyledons</taxon>
        <taxon>Gunneridae</taxon>
        <taxon>Pentapetalae</taxon>
        <taxon>asterids</taxon>
        <taxon>campanulids</taxon>
        <taxon>Asterales</taxon>
        <taxon>Asteraceae</taxon>
        <taxon>Asteroideae</taxon>
        <taxon>Anthemideae</taxon>
        <taxon>Anthemidinae</taxon>
        <taxon>Tanacetum</taxon>
    </lineage>
</organism>
<evidence type="ECO:0000256" key="1">
    <source>
        <dbReference type="SAM" id="Coils"/>
    </source>
</evidence>
<dbReference type="PANTHER" id="PTHR31286">
    <property type="entry name" value="GLYCINE-RICH CELL WALL STRUCTURAL PROTEIN 1.8-LIKE"/>
    <property type="match status" value="1"/>
</dbReference>
<comment type="caution">
    <text evidence="5">The sequence shown here is derived from an EMBL/GenBank/DDBJ whole genome shotgun (WGS) entry which is preliminary data.</text>
</comment>
<dbReference type="InterPro" id="IPR040256">
    <property type="entry name" value="At4g02000-like"/>
</dbReference>
<evidence type="ECO:0000256" key="2">
    <source>
        <dbReference type="SAM" id="MobiDB-lite"/>
    </source>
</evidence>
<keyword evidence="3" id="KW-0732">Signal</keyword>
<gene>
    <name evidence="5" type="ORF">Tco_1120926</name>
</gene>
<dbReference type="EMBL" id="BQNB010021253">
    <property type="protein sequence ID" value="GJU04496.1"/>
    <property type="molecule type" value="Genomic_DNA"/>
</dbReference>
<evidence type="ECO:0000256" key="3">
    <source>
        <dbReference type="SAM" id="SignalP"/>
    </source>
</evidence>
<dbReference type="Proteomes" id="UP001151760">
    <property type="component" value="Unassembled WGS sequence"/>
</dbReference>
<reference evidence="5" key="2">
    <citation type="submission" date="2022-01" db="EMBL/GenBank/DDBJ databases">
        <authorList>
            <person name="Yamashiro T."/>
            <person name="Shiraishi A."/>
            <person name="Satake H."/>
            <person name="Nakayama K."/>
        </authorList>
    </citation>
    <scope>NUCLEOTIDE SEQUENCE</scope>
</reference>
<dbReference type="InterPro" id="IPR036691">
    <property type="entry name" value="Endo/exonu/phosph_ase_sf"/>
</dbReference>
<protein>
    <submittedName>
        <fullName evidence="5">RNA-directed DNA polymerase, eukaryota, reverse transcriptase zinc-binding domain protein</fullName>
    </submittedName>
</protein>
<keyword evidence="5" id="KW-0695">RNA-directed DNA polymerase</keyword>
<feature type="signal peptide" evidence="3">
    <location>
        <begin position="1"/>
        <end position="16"/>
    </location>
</feature>
<feature type="region of interest" description="Disordered" evidence="2">
    <location>
        <begin position="56"/>
        <end position="141"/>
    </location>
</feature>
<keyword evidence="5" id="KW-0548">Nucleotidyltransferase</keyword>
<evidence type="ECO:0000313" key="6">
    <source>
        <dbReference type="Proteomes" id="UP001151760"/>
    </source>
</evidence>
<feature type="compositionally biased region" description="Polar residues" evidence="2">
    <location>
        <begin position="126"/>
        <end position="141"/>
    </location>
</feature>
<dbReference type="Pfam" id="PF14111">
    <property type="entry name" value="DUF4283"/>
    <property type="match status" value="1"/>
</dbReference>
<dbReference type="InterPro" id="IPR025558">
    <property type="entry name" value="DUF4283"/>
</dbReference>
<dbReference type="SUPFAM" id="SSF56219">
    <property type="entry name" value="DNase I-like"/>
    <property type="match status" value="1"/>
</dbReference>
<dbReference type="GO" id="GO:0003964">
    <property type="term" value="F:RNA-directed DNA polymerase activity"/>
    <property type="evidence" value="ECO:0007669"/>
    <property type="project" value="UniProtKB-KW"/>
</dbReference>
<keyword evidence="6" id="KW-1185">Reference proteome</keyword>
<evidence type="ECO:0000259" key="4">
    <source>
        <dbReference type="Pfam" id="PF14111"/>
    </source>
</evidence>
<name>A0ABQ5IW89_9ASTR</name>
<sequence length="778" mass="89075">MCLALLLCSLVSASTQLPLGKLENTFFLSNLKKLTKSLLIRSKSTNFFDKVSDKTITSKKNKHKDDDKVENKDENRIDNEDKRCNEGKSCNEDNGGSGKQGNEVNNGQVKEVLNGNKDATNKPAENCQSNVSTHEPSVDTTVNDENADKIYHQVRVEGTISIDSYAKIVNNGNDELSKELIYIPTGLNENGDEVVIFEEEMVKEGSKKWQLIICKHFLGCNMPLGELKYNLRRMWGRHGLSEIIVDGSDMRIFKFNNAEGMNYVIDQSLWMVNGKPFVVQKWDPGSVRGISDLASRLGKPIMMDSIIASMCHNGSGRAGYARILVEIDAKKEIQDQIEIMYKDALNCTKKTKFVKVEYNWKPALCVHCGVFGHSDRTCRHQVKEDTGRMKGKEQLINEVARNNGRNDVFTKVRRRPNYPKHTGGPMTERRNMEHDVNNMKMKKNNAESQNLKANDKPPSLEKIWRINTDDVNELKKSANKKQKPREDETKDWTYDMKQYLKCRWEALNRNDDDSDVDNDVMEVNDPAIKNLIAEEIHGSINNELKQKDVVNMLRDEKLQFCAFIETHLKTKSIEKVGNRVSSAALSMLVTMVLKGEIYGRNWRGISILLDNPWVLIGDFNVTLNVEEHSAGMSCRNVDMQEFHDYVNKLEINDICSSGFQYTWTKSLKNPNCLTLKKLDRIMVNDEFLKQYHNAHGIFLSYGISDHSPTELVIQKGYIKKNNAFRFSNFTAGKGDFIDTVQNVWKQDVHRCHMYRLIKKVKNLKKTFEGFELESRKCA</sequence>
<feature type="chain" id="PRO_5046030873" evidence="3">
    <location>
        <begin position="17"/>
        <end position="778"/>
    </location>
</feature>
<feature type="compositionally biased region" description="Basic and acidic residues" evidence="2">
    <location>
        <begin position="63"/>
        <end position="91"/>
    </location>
</feature>
<accession>A0ABQ5IW89</accession>
<keyword evidence="1" id="KW-0175">Coiled coil</keyword>
<evidence type="ECO:0000313" key="5">
    <source>
        <dbReference type="EMBL" id="GJU04496.1"/>
    </source>
</evidence>
<reference evidence="5" key="1">
    <citation type="journal article" date="2022" name="Int. J. Mol. Sci.">
        <title>Draft Genome of Tanacetum Coccineum: Genomic Comparison of Closely Related Tanacetum-Family Plants.</title>
        <authorList>
            <person name="Yamashiro T."/>
            <person name="Shiraishi A."/>
            <person name="Nakayama K."/>
            <person name="Satake H."/>
        </authorList>
    </citation>
    <scope>NUCLEOTIDE SEQUENCE</scope>
</reference>
<keyword evidence="5" id="KW-0808">Transferase</keyword>
<feature type="coiled-coil region" evidence="1">
    <location>
        <begin position="429"/>
        <end position="456"/>
    </location>
</feature>
<dbReference type="Gene3D" id="3.60.10.10">
    <property type="entry name" value="Endonuclease/exonuclease/phosphatase"/>
    <property type="match status" value="1"/>
</dbReference>
<proteinExistence type="predicted"/>